<dbReference type="Proteomes" id="UP000265515">
    <property type="component" value="Unassembled WGS sequence"/>
</dbReference>
<keyword evidence="1" id="KW-0732">Signal</keyword>
<dbReference type="Gramene" id="GBG74011">
    <property type="protein sequence ID" value="GBG74011"/>
    <property type="gene ID" value="CBR_g17721"/>
</dbReference>
<evidence type="ECO:0008006" key="4">
    <source>
        <dbReference type="Google" id="ProtNLM"/>
    </source>
</evidence>
<dbReference type="EMBL" id="BFEA01000195">
    <property type="protein sequence ID" value="GBG74011.1"/>
    <property type="molecule type" value="Genomic_DNA"/>
</dbReference>
<keyword evidence="3" id="KW-1185">Reference proteome</keyword>
<reference evidence="2 3" key="1">
    <citation type="journal article" date="2018" name="Cell">
        <title>The Chara Genome: Secondary Complexity and Implications for Plant Terrestrialization.</title>
        <authorList>
            <person name="Nishiyama T."/>
            <person name="Sakayama H."/>
            <person name="Vries J.D."/>
            <person name="Buschmann H."/>
            <person name="Saint-Marcoux D."/>
            <person name="Ullrich K.K."/>
            <person name="Haas F.B."/>
            <person name="Vanderstraeten L."/>
            <person name="Becker D."/>
            <person name="Lang D."/>
            <person name="Vosolsobe S."/>
            <person name="Rombauts S."/>
            <person name="Wilhelmsson P.K.I."/>
            <person name="Janitza P."/>
            <person name="Kern R."/>
            <person name="Heyl A."/>
            <person name="Rumpler F."/>
            <person name="Villalobos L.I.A.C."/>
            <person name="Clay J.M."/>
            <person name="Skokan R."/>
            <person name="Toyoda A."/>
            <person name="Suzuki Y."/>
            <person name="Kagoshima H."/>
            <person name="Schijlen E."/>
            <person name="Tajeshwar N."/>
            <person name="Catarino B."/>
            <person name="Hetherington A.J."/>
            <person name="Saltykova A."/>
            <person name="Bonnot C."/>
            <person name="Breuninger H."/>
            <person name="Symeonidi A."/>
            <person name="Radhakrishnan G.V."/>
            <person name="Van Nieuwerburgh F."/>
            <person name="Deforce D."/>
            <person name="Chang C."/>
            <person name="Karol K.G."/>
            <person name="Hedrich R."/>
            <person name="Ulvskov P."/>
            <person name="Glockner G."/>
            <person name="Delwiche C.F."/>
            <person name="Petrasek J."/>
            <person name="Van de Peer Y."/>
            <person name="Friml J."/>
            <person name="Beilby M."/>
            <person name="Dolan L."/>
            <person name="Kohara Y."/>
            <person name="Sugano S."/>
            <person name="Fujiyama A."/>
            <person name="Delaux P.-M."/>
            <person name="Quint M."/>
            <person name="TheiBen G."/>
            <person name="Hagemann M."/>
            <person name="Harholt J."/>
            <person name="Dunand C."/>
            <person name="Zachgo S."/>
            <person name="Langdale J."/>
            <person name="Maumus F."/>
            <person name="Straeten D.V.D."/>
            <person name="Gould S.B."/>
            <person name="Rensing S.A."/>
        </authorList>
    </citation>
    <scope>NUCLEOTIDE SEQUENCE [LARGE SCALE GENOMIC DNA]</scope>
    <source>
        <strain evidence="2 3">S276</strain>
    </source>
</reference>
<dbReference type="AlphaFoldDB" id="A0A388KVD9"/>
<comment type="caution">
    <text evidence="2">The sequence shown here is derived from an EMBL/GenBank/DDBJ whole genome shotgun (WGS) entry which is preliminary data.</text>
</comment>
<evidence type="ECO:0000256" key="1">
    <source>
        <dbReference type="SAM" id="SignalP"/>
    </source>
</evidence>
<name>A0A388KVD9_CHABU</name>
<feature type="chain" id="PRO_5017269333" description="Granulins domain-containing protein" evidence="1">
    <location>
        <begin position="30"/>
        <end position="91"/>
    </location>
</feature>
<feature type="signal peptide" evidence="1">
    <location>
        <begin position="1"/>
        <end position="29"/>
    </location>
</feature>
<accession>A0A388KVD9</accession>
<dbReference type="PROSITE" id="PS51257">
    <property type="entry name" value="PROKAR_LIPOPROTEIN"/>
    <property type="match status" value="1"/>
</dbReference>
<sequence>METIRSLHLFLRLAVLGLIALTAAVSVSAGCIGDGYCGYGGKCCAGKCLTVSCCSNTDCGYGKVCKGAIRTARRARSAVVESASTSNAALK</sequence>
<evidence type="ECO:0000313" key="2">
    <source>
        <dbReference type="EMBL" id="GBG74011.1"/>
    </source>
</evidence>
<organism evidence="2 3">
    <name type="scientific">Chara braunii</name>
    <name type="common">Braun's stonewort</name>
    <dbReference type="NCBI Taxonomy" id="69332"/>
    <lineage>
        <taxon>Eukaryota</taxon>
        <taxon>Viridiplantae</taxon>
        <taxon>Streptophyta</taxon>
        <taxon>Charophyceae</taxon>
        <taxon>Charales</taxon>
        <taxon>Characeae</taxon>
        <taxon>Chara</taxon>
    </lineage>
</organism>
<proteinExistence type="predicted"/>
<protein>
    <recommendedName>
        <fullName evidence="4">Granulins domain-containing protein</fullName>
    </recommendedName>
</protein>
<gene>
    <name evidence="2" type="ORF">CBR_g17721</name>
</gene>
<evidence type="ECO:0000313" key="3">
    <source>
        <dbReference type="Proteomes" id="UP000265515"/>
    </source>
</evidence>